<accession>A0AAN8C5E4</accession>
<protein>
    <recommendedName>
        <fullName evidence="6">Ras-related protein Rab-21</fullName>
    </recommendedName>
</protein>
<dbReference type="PROSITE" id="PS51419">
    <property type="entry name" value="RAB"/>
    <property type="match status" value="1"/>
</dbReference>
<comment type="similarity">
    <text evidence="1">Belongs to the small GTPase superfamily. Rab family.</text>
</comment>
<organism evidence="4 5">
    <name type="scientific">Champsocephalus gunnari</name>
    <name type="common">Mackerel icefish</name>
    <dbReference type="NCBI Taxonomy" id="52237"/>
    <lineage>
        <taxon>Eukaryota</taxon>
        <taxon>Metazoa</taxon>
        <taxon>Chordata</taxon>
        <taxon>Craniata</taxon>
        <taxon>Vertebrata</taxon>
        <taxon>Euteleostomi</taxon>
        <taxon>Actinopterygii</taxon>
        <taxon>Neopterygii</taxon>
        <taxon>Teleostei</taxon>
        <taxon>Neoteleostei</taxon>
        <taxon>Acanthomorphata</taxon>
        <taxon>Eupercaria</taxon>
        <taxon>Perciformes</taxon>
        <taxon>Notothenioidei</taxon>
        <taxon>Channichthyidae</taxon>
        <taxon>Champsocephalus</taxon>
    </lineage>
</organism>
<dbReference type="AlphaFoldDB" id="A0AAN8C5E4"/>
<name>A0AAN8C5E4_CHAGU</name>
<evidence type="ECO:0000256" key="3">
    <source>
        <dbReference type="ARBA" id="ARBA00023134"/>
    </source>
</evidence>
<dbReference type="GO" id="GO:0005525">
    <property type="term" value="F:GTP binding"/>
    <property type="evidence" value="ECO:0007669"/>
    <property type="project" value="UniProtKB-KW"/>
</dbReference>
<gene>
    <name evidence="4" type="ORF">CgunFtcFv8_009858</name>
</gene>
<dbReference type="SMART" id="SM00175">
    <property type="entry name" value="RAB"/>
    <property type="match status" value="1"/>
</dbReference>
<sequence length="175" mass="20157">MSLTERAEDMTWTTSPRPHSDGLKVSKHRYGNCCKLQCCGLFSYRDWEDSIPDTCLCSQAEEREGVCQNVYTASFLTKKLNITGKRVNLAIWDTAGQERFHALGPIYYRDSNGAVLVYDVTDEDSFQKVKNWVKELRKMLGNDICFNYVYLYQCTCVLAALTLLKHIHTRTHTHT</sequence>
<evidence type="ECO:0000313" key="4">
    <source>
        <dbReference type="EMBL" id="KAK5896235.1"/>
    </source>
</evidence>
<proteinExistence type="inferred from homology"/>
<keyword evidence="2" id="KW-0547">Nucleotide-binding</keyword>
<dbReference type="GO" id="GO:0003924">
    <property type="term" value="F:GTPase activity"/>
    <property type="evidence" value="ECO:0007669"/>
    <property type="project" value="InterPro"/>
</dbReference>
<dbReference type="Gene3D" id="3.40.50.300">
    <property type="entry name" value="P-loop containing nucleotide triphosphate hydrolases"/>
    <property type="match status" value="1"/>
</dbReference>
<comment type="caution">
    <text evidence="4">The sequence shown here is derived from an EMBL/GenBank/DDBJ whole genome shotgun (WGS) entry which is preliminary data.</text>
</comment>
<keyword evidence="3" id="KW-0342">GTP-binding</keyword>
<evidence type="ECO:0008006" key="6">
    <source>
        <dbReference type="Google" id="ProtNLM"/>
    </source>
</evidence>
<dbReference type="EMBL" id="JAURVH010001534">
    <property type="protein sequence ID" value="KAK5896235.1"/>
    <property type="molecule type" value="Genomic_DNA"/>
</dbReference>
<dbReference type="Proteomes" id="UP001331515">
    <property type="component" value="Unassembled WGS sequence"/>
</dbReference>
<keyword evidence="5" id="KW-1185">Reference proteome</keyword>
<dbReference type="SUPFAM" id="SSF52540">
    <property type="entry name" value="P-loop containing nucleoside triphosphate hydrolases"/>
    <property type="match status" value="1"/>
</dbReference>
<reference evidence="4 5" key="1">
    <citation type="journal article" date="2023" name="Mol. Biol. Evol.">
        <title>Genomics of Secondarily Temperate Adaptation in the Only Non-Antarctic Icefish.</title>
        <authorList>
            <person name="Rivera-Colon A.G."/>
            <person name="Rayamajhi N."/>
            <person name="Minhas B.F."/>
            <person name="Madrigal G."/>
            <person name="Bilyk K.T."/>
            <person name="Yoon V."/>
            <person name="Hune M."/>
            <person name="Gregory S."/>
            <person name="Cheng C.H.C."/>
            <person name="Catchen J.M."/>
        </authorList>
    </citation>
    <scope>NUCLEOTIDE SEQUENCE [LARGE SCALE GENOMIC DNA]</scope>
    <source>
        <tissue evidence="4">White muscle</tissue>
    </source>
</reference>
<dbReference type="InterPro" id="IPR027417">
    <property type="entry name" value="P-loop_NTPase"/>
</dbReference>
<dbReference type="InterPro" id="IPR001806">
    <property type="entry name" value="Small_GTPase"/>
</dbReference>
<evidence type="ECO:0000256" key="1">
    <source>
        <dbReference type="ARBA" id="ARBA00006270"/>
    </source>
</evidence>
<evidence type="ECO:0000256" key="2">
    <source>
        <dbReference type="ARBA" id="ARBA00022741"/>
    </source>
</evidence>
<dbReference type="PANTHER" id="PTHR47978">
    <property type="match status" value="1"/>
</dbReference>
<evidence type="ECO:0000313" key="5">
    <source>
        <dbReference type="Proteomes" id="UP001331515"/>
    </source>
</evidence>
<dbReference type="Pfam" id="PF00071">
    <property type="entry name" value="Ras"/>
    <property type="match status" value="1"/>
</dbReference>